<feature type="domain" description="DUF4954" evidence="1">
    <location>
        <begin position="162"/>
        <end position="561"/>
    </location>
</feature>
<name>A0A7S3QA94_9STRA</name>
<dbReference type="SUPFAM" id="SSF51161">
    <property type="entry name" value="Trimeric LpxA-like enzymes"/>
    <property type="match status" value="2"/>
</dbReference>
<organism evidence="2">
    <name type="scientific">Chaetoceros debilis</name>
    <dbReference type="NCBI Taxonomy" id="122233"/>
    <lineage>
        <taxon>Eukaryota</taxon>
        <taxon>Sar</taxon>
        <taxon>Stramenopiles</taxon>
        <taxon>Ochrophyta</taxon>
        <taxon>Bacillariophyta</taxon>
        <taxon>Coscinodiscophyceae</taxon>
        <taxon>Chaetocerotophycidae</taxon>
        <taxon>Chaetocerotales</taxon>
        <taxon>Chaetocerotaceae</taxon>
        <taxon>Chaetoceros</taxon>
    </lineage>
</organism>
<reference evidence="2" key="1">
    <citation type="submission" date="2021-01" db="EMBL/GenBank/DDBJ databases">
        <authorList>
            <person name="Corre E."/>
            <person name="Pelletier E."/>
            <person name="Niang G."/>
            <person name="Scheremetjew M."/>
            <person name="Finn R."/>
            <person name="Kale V."/>
            <person name="Holt S."/>
            <person name="Cochrane G."/>
            <person name="Meng A."/>
            <person name="Brown T."/>
            <person name="Cohen L."/>
        </authorList>
    </citation>
    <scope>NUCLEOTIDE SEQUENCE</scope>
    <source>
        <strain evidence="2">MM31A-1</strain>
    </source>
</reference>
<accession>A0A7S3QA94</accession>
<gene>
    <name evidence="2" type="ORF">CDEB00056_LOCUS15260</name>
</gene>
<evidence type="ECO:0000313" key="2">
    <source>
        <dbReference type="EMBL" id="CAE0470407.1"/>
    </source>
</evidence>
<dbReference type="InterPro" id="IPR032533">
    <property type="entry name" value="DUF4954"/>
</dbReference>
<protein>
    <recommendedName>
        <fullName evidence="1">DUF4954 domain-containing protein</fullName>
    </recommendedName>
</protein>
<sequence length="773" mass="83112">MNKSDFLPFIESQRQRVAEVKNAHSIYQEIERFGAGGGGSNGGVGGGGGEDETTSAVQVNISSGRVATIRKLFTSEIGILTNVCICQCDDWSSVYLMVVLGEGTGTGTSTGTGTRGDGTILNRHMVEDALKAQVKNCSFSGVVVLGISLDHEAMTKTKTNARVRVRVRVRVDPTKTKPLLKPGIQNNTLISNSIIEPGATVYDNSIIANCVIGSNATVLNCGSISTSLDNKSFSFSDLMTIGVGPEAGGGRPISVIPESSMIDVCSSLGMNSTSSDNDSDNDNDNARTRWPSKLLGKSIDIMVNLIHGDVLHVKVASNLFVSKSATIQSCASVDNAILLPLASIENSIASKIFLQWNSSIVNNSNVSDTLLMEYSEIGPNSVVASTVLGPDSHVSCGEVHCSVIGPNTNSHHQSLLISVLWPAGRGNVGYGSNIGSNHTGRIPDQECTVGEGVFWGLGSVIKFPVDLSKSYYSIVAAGVQLPPQSVAMPFSLIMSGNPKLSAEGMNELVPGWLLQSSPYTILRSSVKFRKRRKAKRHGFYCGWDIIRPLTVDTCIDARNDLVAFERIREGAENTPLLIVGQNYVSSRGVSVGINAYTNMIHRYALSGLLAFLQECLEKGIGDAELGSSFYRTLVVSQQKRKIITNTKKISWPCLPWEEETHGCRLKLLQHKIKVLAAELPSIIDIGLSLSSASRICIACLQRLSNLEGEHAKQVLRSKARDDKRGISTIPGYANFHVRAEDDPVVKLANADAVEVISDCDKIIALLSWDKSKL</sequence>
<dbReference type="EMBL" id="HBIO01019839">
    <property type="protein sequence ID" value="CAE0470407.1"/>
    <property type="molecule type" value="Transcribed_RNA"/>
</dbReference>
<dbReference type="Pfam" id="PF16314">
    <property type="entry name" value="DUF4954"/>
    <property type="match status" value="1"/>
</dbReference>
<dbReference type="InterPro" id="IPR011004">
    <property type="entry name" value="Trimer_LpxA-like_sf"/>
</dbReference>
<evidence type="ECO:0000259" key="1">
    <source>
        <dbReference type="Pfam" id="PF16314"/>
    </source>
</evidence>
<dbReference type="Gene3D" id="2.160.10.10">
    <property type="entry name" value="Hexapeptide repeat proteins"/>
    <property type="match status" value="1"/>
</dbReference>
<proteinExistence type="predicted"/>
<dbReference type="AlphaFoldDB" id="A0A7S3QA94"/>